<proteinExistence type="predicted"/>
<accession>A0A8S5TZJ8</accession>
<evidence type="ECO:0000313" key="1">
    <source>
        <dbReference type="EMBL" id="DAF87640.1"/>
    </source>
</evidence>
<protein>
    <submittedName>
        <fullName evidence="1">Dolichol-phosphate mannosyltransferase subunit</fullName>
    </submittedName>
</protein>
<organism evidence="1">
    <name type="scientific">Siphoviridae sp. ctuvi3</name>
    <dbReference type="NCBI Taxonomy" id="2825718"/>
    <lineage>
        <taxon>Viruses</taxon>
        <taxon>Duplodnaviria</taxon>
        <taxon>Heunggongvirae</taxon>
        <taxon>Uroviricota</taxon>
        <taxon>Caudoviricetes</taxon>
    </lineage>
</organism>
<reference evidence="1" key="1">
    <citation type="journal article" date="2021" name="Proc. Natl. Acad. Sci. U.S.A.">
        <title>A Catalog of Tens of Thousands of Viruses from Human Metagenomes Reveals Hidden Associations with Chronic Diseases.</title>
        <authorList>
            <person name="Tisza M.J."/>
            <person name="Buck C.B."/>
        </authorList>
    </citation>
    <scope>NUCLEOTIDE SEQUENCE</scope>
    <source>
        <strain evidence="1">Ctuvi3</strain>
    </source>
</reference>
<name>A0A8S5TZJ8_9CAUD</name>
<sequence length="52" mass="6250">MSDHVPFGIYAIEKNGIIEMRKDRCSSMSKLKEMKREFKKRGYKVYYNTGER</sequence>
<keyword evidence="1" id="KW-0808">Transferase</keyword>
<keyword evidence="1" id="KW-0328">Glycosyltransferase</keyword>
<dbReference type="GO" id="GO:0016757">
    <property type="term" value="F:glycosyltransferase activity"/>
    <property type="evidence" value="ECO:0007669"/>
    <property type="project" value="UniProtKB-KW"/>
</dbReference>
<dbReference type="EMBL" id="BK015965">
    <property type="protein sequence ID" value="DAF87640.1"/>
    <property type="molecule type" value="Genomic_DNA"/>
</dbReference>